<proteinExistence type="predicted"/>
<dbReference type="HOGENOM" id="CLU_1075561_0_0_1"/>
<dbReference type="Proteomes" id="UP000001449">
    <property type="component" value="Chromosome 9"/>
</dbReference>
<keyword evidence="2" id="KW-1185">Reference proteome</keyword>
<sequence length="259" mass="28517">MESGDADDSRMERQVLQLPNDVELTVYRSAENGGTGTTAWRGGLILSRQLCHWLHQECISQYSSTEGESSSIDFNSLFRDCYVLELGAGSAGLPSMTLAKLCNSVRGDALIVASDGVDEIVNALKMNIAANGLDDCVEVRHVDWNDYTTTTEDKDLTRAQVLLSDEVKADTILFADCIYNEEGAIALSDTIRRLLKPEGNVIGVLPDFRVGIDFFESVMKLNGFLPTDVAISEKEASNAFVCCGSSGKDYRLLWWKHTR</sequence>
<dbReference type="PANTHER" id="PTHR14614">
    <property type="entry name" value="HEPATOCELLULAR CARCINOMA-ASSOCIATED ANTIGEN"/>
    <property type="match status" value="1"/>
</dbReference>
<dbReference type="PANTHER" id="PTHR14614:SF123">
    <property type="entry name" value="OS04G0645500 PROTEIN"/>
    <property type="match status" value="1"/>
</dbReference>
<dbReference type="InterPro" id="IPR029063">
    <property type="entry name" value="SAM-dependent_MTases_sf"/>
</dbReference>
<evidence type="ECO:0008006" key="3">
    <source>
        <dbReference type="Google" id="ProtNLM"/>
    </source>
</evidence>
<dbReference type="SUPFAM" id="SSF53335">
    <property type="entry name" value="S-adenosyl-L-methionine-dependent methyltransferases"/>
    <property type="match status" value="1"/>
</dbReference>
<dbReference type="Pfam" id="PF10294">
    <property type="entry name" value="Methyltransf_16"/>
    <property type="match status" value="1"/>
</dbReference>
<evidence type="ECO:0000313" key="2">
    <source>
        <dbReference type="Proteomes" id="UP000001449"/>
    </source>
</evidence>
<dbReference type="GO" id="GO:0008276">
    <property type="term" value="F:protein methyltransferase activity"/>
    <property type="evidence" value="ECO:0000318"/>
    <property type="project" value="GO_Central"/>
</dbReference>
<dbReference type="GeneID" id="7448071"/>
<dbReference type="CDD" id="cd02440">
    <property type="entry name" value="AdoMet_MTases"/>
    <property type="match status" value="1"/>
</dbReference>
<reference evidence="1 2" key="2">
    <citation type="journal article" date="2008" name="Nature">
        <title>The Phaeodactylum genome reveals the evolutionary history of diatom genomes.</title>
        <authorList>
            <person name="Bowler C."/>
            <person name="Allen A.E."/>
            <person name="Badger J.H."/>
            <person name="Grimwood J."/>
            <person name="Jabbari K."/>
            <person name="Kuo A."/>
            <person name="Maheswari U."/>
            <person name="Martens C."/>
            <person name="Maumus F."/>
            <person name="Otillar R.P."/>
            <person name="Rayko E."/>
            <person name="Salamov A."/>
            <person name="Vandepoele K."/>
            <person name="Beszteri B."/>
            <person name="Gruber A."/>
            <person name="Heijde M."/>
            <person name="Katinka M."/>
            <person name="Mock T."/>
            <person name="Valentin K."/>
            <person name="Verret F."/>
            <person name="Berges J.A."/>
            <person name="Brownlee C."/>
            <person name="Cadoret J.P."/>
            <person name="Chiovitti A."/>
            <person name="Choi C.J."/>
            <person name="Coesel S."/>
            <person name="De Martino A."/>
            <person name="Detter J.C."/>
            <person name="Durkin C."/>
            <person name="Falciatore A."/>
            <person name="Fournet J."/>
            <person name="Haruta M."/>
            <person name="Huysman M.J."/>
            <person name="Jenkins B.D."/>
            <person name="Jiroutova K."/>
            <person name="Jorgensen R.E."/>
            <person name="Joubert Y."/>
            <person name="Kaplan A."/>
            <person name="Kroger N."/>
            <person name="Kroth P.G."/>
            <person name="La Roche J."/>
            <person name="Lindquist E."/>
            <person name="Lommer M."/>
            <person name="Martin-Jezequel V."/>
            <person name="Lopez P.J."/>
            <person name="Lucas S."/>
            <person name="Mangogna M."/>
            <person name="McGinnis K."/>
            <person name="Medlin L.K."/>
            <person name="Montsant A."/>
            <person name="Oudot-Le Secq M.P."/>
            <person name="Napoli C."/>
            <person name="Obornik M."/>
            <person name="Parker M.S."/>
            <person name="Petit J.L."/>
            <person name="Porcel B.M."/>
            <person name="Poulsen N."/>
            <person name="Robison M."/>
            <person name="Rychlewski L."/>
            <person name="Rynearson T.A."/>
            <person name="Schmutz J."/>
            <person name="Shapiro H."/>
            <person name="Siaut M."/>
            <person name="Stanley M."/>
            <person name="Sussman M.R."/>
            <person name="Taylor A.R."/>
            <person name="Vardi A."/>
            <person name="von Dassow P."/>
            <person name="Vyverman W."/>
            <person name="Willis A."/>
            <person name="Wyrwicz L.S."/>
            <person name="Rokhsar D.S."/>
            <person name="Weissenbach J."/>
            <person name="Armbrust E.V."/>
            <person name="Green B.R."/>
            <person name="Van de Peer Y."/>
            <person name="Grigoriev I.V."/>
        </authorList>
    </citation>
    <scope>NUCLEOTIDE SEQUENCE [LARGE SCALE GENOMIC DNA]</scope>
    <source>
        <strain evidence="1 2">CCMP1335</strain>
    </source>
</reference>
<dbReference type="RefSeq" id="XP_002292281.1">
    <property type="nucleotide sequence ID" value="XM_002292245.1"/>
</dbReference>
<gene>
    <name evidence="1" type="ORF">THAPSDRAFT_8064</name>
</gene>
<dbReference type="KEGG" id="tps:THAPSDRAFT_8064"/>
<dbReference type="OMA" id="TARYFAW"/>
<dbReference type="EMBL" id="CM000645">
    <property type="protein sequence ID" value="EED90256.1"/>
    <property type="molecule type" value="Genomic_DNA"/>
</dbReference>
<name>B8C8A9_THAPS</name>
<organism evidence="1 2">
    <name type="scientific">Thalassiosira pseudonana</name>
    <name type="common">Marine diatom</name>
    <name type="synonym">Cyclotella nana</name>
    <dbReference type="NCBI Taxonomy" id="35128"/>
    <lineage>
        <taxon>Eukaryota</taxon>
        <taxon>Sar</taxon>
        <taxon>Stramenopiles</taxon>
        <taxon>Ochrophyta</taxon>
        <taxon>Bacillariophyta</taxon>
        <taxon>Coscinodiscophyceae</taxon>
        <taxon>Thalassiosirophycidae</taxon>
        <taxon>Thalassiosirales</taxon>
        <taxon>Thalassiosiraceae</taxon>
        <taxon>Thalassiosira</taxon>
    </lineage>
</organism>
<dbReference type="PaxDb" id="35128-Thaps8064"/>
<dbReference type="eggNOG" id="ENOG502SY1A">
    <property type="taxonomic scope" value="Eukaryota"/>
</dbReference>
<protein>
    <recommendedName>
        <fullName evidence="3">Calmodulin-lysine N-methyltransferase</fullName>
    </recommendedName>
</protein>
<dbReference type="InterPro" id="IPR019410">
    <property type="entry name" value="Methyltransf_16"/>
</dbReference>
<dbReference type="AlphaFoldDB" id="B8C8A9"/>
<dbReference type="Gene3D" id="3.40.50.150">
    <property type="entry name" value="Vaccinia Virus protein VP39"/>
    <property type="match status" value="1"/>
</dbReference>
<accession>B8C8A9</accession>
<evidence type="ECO:0000313" key="1">
    <source>
        <dbReference type="EMBL" id="EED90256.1"/>
    </source>
</evidence>
<dbReference type="InParanoid" id="B8C8A9"/>
<reference evidence="1 2" key="1">
    <citation type="journal article" date="2004" name="Science">
        <title>The genome of the diatom Thalassiosira pseudonana: ecology, evolution, and metabolism.</title>
        <authorList>
            <person name="Armbrust E.V."/>
            <person name="Berges J.A."/>
            <person name="Bowler C."/>
            <person name="Green B.R."/>
            <person name="Martinez D."/>
            <person name="Putnam N.H."/>
            <person name="Zhou S."/>
            <person name="Allen A.E."/>
            <person name="Apt K.E."/>
            <person name="Bechner M."/>
            <person name="Brzezinski M.A."/>
            <person name="Chaal B.K."/>
            <person name="Chiovitti A."/>
            <person name="Davis A.K."/>
            <person name="Demarest M.S."/>
            <person name="Detter J.C."/>
            <person name="Glavina T."/>
            <person name="Goodstein D."/>
            <person name="Hadi M.Z."/>
            <person name="Hellsten U."/>
            <person name="Hildebrand M."/>
            <person name="Jenkins B.D."/>
            <person name="Jurka J."/>
            <person name="Kapitonov V.V."/>
            <person name="Kroger N."/>
            <person name="Lau W.W."/>
            <person name="Lane T.W."/>
            <person name="Larimer F.W."/>
            <person name="Lippmeier J.C."/>
            <person name="Lucas S."/>
            <person name="Medina M."/>
            <person name="Montsant A."/>
            <person name="Obornik M."/>
            <person name="Parker M.S."/>
            <person name="Palenik B."/>
            <person name="Pazour G.J."/>
            <person name="Richardson P.M."/>
            <person name="Rynearson T.A."/>
            <person name="Saito M.A."/>
            <person name="Schwartz D.C."/>
            <person name="Thamatrakoln K."/>
            <person name="Valentin K."/>
            <person name="Vardi A."/>
            <person name="Wilkerson F.P."/>
            <person name="Rokhsar D.S."/>
        </authorList>
    </citation>
    <scope>NUCLEOTIDE SEQUENCE [LARGE SCALE GENOMIC DNA]</scope>
    <source>
        <strain evidence="1 2">CCMP1335</strain>
    </source>
</reference>